<dbReference type="Proteomes" id="UP001575181">
    <property type="component" value="Unassembled WGS sequence"/>
</dbReference>
<dbReference type="EMBL" id="JBGUAW010000006">
    <property type="protein sequence ID" value="MFA9461174.1"/>
    <property type="molecule type" value="Genomic_DNA"/>
</dbReference>
<proteinExistence type="predicted"/>
<dbReference type="PANTHER" id="PTHR40572:SF1">
    <property type="entry name" value="PROTEIN BAX"/>
    <property type="match status" value="1"/>
</dbReference>
<dbReference type="InterPro" id="IPR002901">
    <property type="entry name" value="MGlyc_endo_b_GlcNAc-like_dom"/>
</dbReference>
<sequence length="274" mass="30645">MRLTHFHNSWAQLLALVLVTLLVILFVEMSGVAPQRAEEPEPAVEPDLPDFTRFNDVSKRKAEFFGFLRPVARAANREVEKQRTRLKQAAARLEQVGSLPDGESGWIRRMAERYRVAGREKSQRTTIQDLLKRVDTIPVSLILAQAAKESAWGTSRFARQGNNLFGEWCFNPGCGLVPARRDAGKTHEVERFDTVRASVASYIHNLNSHPRYEDLRAIRARQRRSGGPVTGFALAAGLDGYSAHGQEYVKSVRAIIRHNDLGPMANADAEQSEG</sequence>
<gene>
    <name evidence="2" type="ORF">ACERLL_10090</name>
</gene>
<comment type="caution">
    <text evidence="2">The sequence shown here is derived from an EMBL/GenBank/DDBJ whole genome shotgun (WGS) entry which is preliminary data.</text>
</comment>
<evidence type="ECO:0000259" key="1">
    <source>
        <dbReference type="Pfam" id="PF01832"/>
    </source>
</evidence>
<evidence type="ECO:0000313" key="3">
    <source>
        <dbReference type="Proteomes" id="UP001575181"/>
    </source>
</evidence>
<protein>
    <submittedName>
        <fullName evidence="2">Glucosaminidase domain-containing protein</fullName>
    </submittedName>
</protein>
<evidence type="ECO:0000313" key="2">
    <source>
        <dbReference type="EMBL" id="MFA9461174.1"/>
    </source>
</evidence>
<dbReference type="Gene3D" id="1.10.530.10">
    <property type="match status" value="1"/>
</dbReference>
<dbReference type="RefSeq" id="WP_373655960.1">
    <property type="nucleotide sequence ID" value="NZ_JBGUAW010000006.1"/>
</dbReference>
<reference evidence="2 3" key="1">
    <citation type="submission" date="2024-08" db="EMBL/GenBank/DDBJ databases">
        <title>Whole-genome sequencing of halo(alkali)philic microorganisms from hypersaline lakes.</title>
        <authorList>
            <person name="Sorokin D.Y."/>
            <person name="Merkel A.Y."/>
            <person name="Messina E."/>
            <person name="Yakimov M."/>
        </authorList>
    </citation>
    <scope>NUCLEOTIDE SEQUENCE [LARGE SCALE GENOMIC DNA]</scope>
    <source>
        <strain evidence="2 3">Cl-TMA</strain>
    </source>
</reference>
<organism evidence="2 3">
    <name type="scientific">Thiohalorhabdus methylotrophus</name>
    <dbReference type="NCBI Taxonomy" id="3242694"/>
    <lineage>
        <taxon>Bacteria</taxon>
        <taxon>Pseudomonadati</taxon>
        <taxon>Pseudomonadota</taxon>
        <taxon>Gammaproteobacteria</taxon>
        <taxon>Thiohalorhabdales</taxon>
        <taxon>Thiohalorhabdaceae</taxon>
        <taxon>Thiohalorhabdus</taxon>
    </lineage>
</organism>
<accession>A0ABV4TV17</accession>
<dbReference type="InterPro" id="IPR053195">
    <property type="entry name" value="Bax-like"/>
</dbReference>
<dbReference type="PANTHER" id="PTHR40572">
    <property type="entry name" value="PROTEIN BAX"/>
    <property type="match status" value="1"/>
</dbReference>
<dbReference type="Pfam" id="PF01832">
    <property type="entry name" value="Glucosaminidase"/>
    <property type="match status" value="1"/>
</dbReference>
<keyword evidence="3" id="KW-1185">Reference proteome</keyword>
<name>A0ABV4TV17_9GAMM</name>
<feature type="domain" description="Mannosyl-glycoprotein endo-beta-N-acetylglucosamidase-like" evidence="1">
    <location>
        <begin position="126"/>
        <end position="261"/>
    </location>
</feature>